<evidence type="ECO:0000313" key="2">
    <source>
        <dbReference type="EMBL" id="ECV4055235.1"/>
    </source>
</evidence>
<dbReference type="AlphaFoldDB" id="A0A3U8PLB6"/>
<dbReference type="EMBL" id="AAKRZA010000109">
    <property type="protein sequence ID" value="ECV3729759.1"/>
    <property type="molecule type" value="Genomic_DNA"/>
</dbReference>
<proteinExistence type="predicted"/>
<gene>
    <name evidence="2" type="ORF">BSD66_03745</name>
    <name evidence="1" type="ORF">DM645_24360</name>
</gene>
<evidence type="ECO:0000313" key="1">
    <source>
        <dbReference type="EMBL" id="ECV3729759.1"/>
    </source>
</evidence>
<name>A0A3U8PLB6_SALBE</name>
<reference evidence="1" key="1">
    <citation type="submission" date="2018-06" db="EMBL/GenBank/DDBJ databases">
        <authorList>
            <consortium name="GenomeTrakr network: Whole genome sequencing for foodborne pathogen traceback"/>
        </authorList>
    </citation>
    <scope>NUCLEOTIDE SEQUENCE</scope>
    <source>
        <strain evidence="1">FSIS21821746</strain>
    </source>
</reference>
<reference evidence="2" key="2">
    <citation type="submission" date="2018-07" db="EMBL/GenBank/DDBJ databases">
        <authorList>
            <consortium name="PulseNet: The National Subtyping Network for Foodborne Disease Surveillance"/>
            <person name="Tarr C.L."/>
            <person name="Trees E."/>
            <person name="Katz L.S."/>
            <person name="Carleton-Romer H.A."/>
            <person name="Stroika S."/>
            <person name="Kucerova Z."/>
            <person name="Roache K.F."/>
            <person name="Sabol A.L."/>
            <person name="Besser J."/>
            <person name="Gerner-Smidt P."/>
        </authorList>
    </citation>
    <scope>NUCLEOTIDE SEQUENCE</scope>
    <source>
        <strain evidence="2">2014AM-2265</strain>
    </source>
</reference>
<protein>
    <submittedName>
        <fullName evidence="2">Phage tail protein</fullName>
    </submittedName>
</protein>
<sequence length="35" mass="4096">PPYTWTQIRVICRKWSISVGSLWVTVTTTFEQVVI</sequence>
<dbReference type="EMBL" id="AAKTIB010000002">
    <property type="protein sequence ID" value="ECV4055235.1"/>
    <property type="molecule type" value="Genomic_DNA"/>
</dbReference>
<organism evidence="2">
    <name type="scientific">Salmonella berta</name>
    <dbReference type="NCBI Taxonomy" id="28142"/>
    <lineage>
        <taxon>Bacteria</taxon>
        <taxon>Pseudomonadati</taxon>
        <taxon>Pseudomonadota</taxon>
        <taxon>Gammaproteobacteria</taxon>
        <taxon>Enterobacterales</taxon>
        <taxon>Enterobacteriaceae</taxon>
        <taxon>Salmonella</taxon>
    </lineage>
</organism>
<accession>A0A3U8PLB6</accession>
<comment type="caution">
    <text evidence="2">The sequence shown here is derived from an EMBL/GenBank/DDBJ whole genome shotgun (WGS) entry which is preliminary data.</text>
</comment>
<feature type="non-terminal residue" evidence="2">
    <location>
        <position position="1"/>
    </location>
</feature>